<dbReference type="EMBL" id="NPEU01000076">
    <property type="protein sequence ID" value="RAI39448.1"/>
    <property type="molecule type" value="Genomic_DNA"/>
</dbReference>
<evidence type="ECO:0000256" key="2">
    <source>
        <dbReference type="ARBA" id="ARBA00023002"/>
    </source>
</evidence>
<sequence>MESSMSTNVHRLPNRDTALKALYDEIGAKNMFPFWATSADVQNDEIKQLMATSRAVPYLWRCAEDIEPILNRAVELVTMDDSERRSLVLVNPGLAPKRATVSTMYTAYRLNDADEIMPPHKHSPSAVRFGLKGKGNFTGVDGENIVFGPGDLVLTPNDTWHNHGTVGGEQALNLSVLDFPLVETLNAVHFDHHYAEEVNGVMVPMKQQSERFPSDYSQRIYGYGGLMPRFASKEKRGAGFSSPMFVYRWDMMRELLDRHKDWDGDAHEALMVEYIDPTTGQPVFKTITFFVQMLRPGERTLPLRQTANLLVAPFEGKGHSIVDGKRFDWNAHDTLAVPGGMWCEHVNGSDTDPVFLFVASDEPTQKKLDLYRKWGKTKDDNIVRLV</sequence>
<dbReference type="CDD" id="cd02216">
    <property type="entry name" value="cupin_GDO-like_N"/>
    <property type="match status" value="1"/>
</dbReference>
<proteinExistence type="predicted"/>
<dbReference type="Pfam" id="PF07883">
    <property type="entry name" value="Cupin_2"/>
    <property type="match status" value="1"/>
</dbReference>
<dbReference type="InterPro" id="IPR014710">
    <property type="entry name" value="RmlC-like_jellyroll"/>
</dbReference>
<accession>A0A327KVR7</accession>
<dbReference type="InterPro" id="IPR011051">
    <property type="entry name" value="RmlC_Cupin_sf"/>
</dbReference>
<dbReference type="PANTHER" id="PTHR41517:SF1">
    <property type="entry name" value="CUPIN"/>
    <property type="match status" value="1"/>
</dbReference>
<dbReference type="Gene3D" id="2.60.120.10">
    <property type="entry name" value="Jelly Rolls"/>
    <property type="match status" value="1"/>
</dbReference>
<organism evidence="4 5">
    <name type="scientific">Rhodoplanes elegans</name>
    <dbReference type="NCBI Taxonomy" id="29408"/>
    <lineage>
        <taxon>Bacteria</taxon>
        <taxon>Pseudomonadati</taxon>
        <taxon>Pseudomonadota</taxon>
        <taxon>Alphaproteobacteria</taxon>
        <taxon>Hyphomicrobiales</taxon>
        <taxon>Nitrobacteraceae</taxon>
        <taxon>Rhodoplanes</taxon>
    </lineage>
</organism>
<evidence type="ECO:0000313" key="5">
    <source>
        <dbReference type="Proteomes" id="UP000248863"/>
    </source>
</evidence>
<gene>
    <name evidence="4" type="ORF">CH338_09465</name>
</gene>
<dbReference type="SUPFAM" id="SSF51182">
    <property type="entry name" value="RmlC-like cupins"/>
    <property type="match status" value="1"/>
</dbReference>
<dbReference type="OrthoDB" id="285029at2"/>
<name>A0A327KVR7_9BRAD</name>
<evidence type="ECO:0000256" key="1">
    <source>
        <dbReference type="ARBA" id="ARBA00022964"/>
    </source>
</evidence>
<keyword evidence="5" id="KW-1185">Reference proteome</keyword>
<evidence type="ECO:0000313" key="4">
    <source>
        <dbReference type="EMBL" id="RAI39448.1"/>
    </source>
</evidence>
<dbReference type="CDD" id="cd06992">
    <property type="entry name" value="cupin_GDO-like_C"/>
    <property type="match status" value="1"/>
</dbReference>
<keyword evidence="2" id="KW-0560">Oxidoreductase</keyword>
<dbReference type="InterPro" id="IPR013096">
    <property type="entry name" value="Cupin_2"/>
</dbReference>
<dbReference type="AlphaFoldDB" id="A0A327KVR7"/>
<evidence type="ECO:0000259" key="3">
    <source>
        <dbReference type="Pfam" id="PF07883"/>
    </source>
</evidence>
<dbReference type="PANTHER" id="PTHR41517">
    <property type="entry name" value="1,2-DIOXYGENASE PROTEIN-RELATED"/>
    <property type="match status" value="1"/>
</dbReference>
<reference evidence="4 5" key="1">
    <citation type="submission" date="2017-07" db="EMBL/GenBank/DDBJ databases">
        <title>Draft Genome Sequences of Select Purple Nonsulfur Bacteria.</title>
        <authorList>
            <person name="Lasarre B."/>
            <person name="Mckinlay J.B."/>
        </authorList>
    </citation>
    <scope>NUCLEOTIDE SEQUENCE [LARGE SCALE GENOMIC DNA]</scope>
    <source>
        <strain evidence="4 5">DSM 11907</strain>
    </source>
</reference>
<dbReference type="InterPro" id="IPR047183">
    <property type="entry name" value="GDO-like"/>
</dbReference>
<comment type="caution">
    <text evidence="4">The sequence shown here is derived from an EMBL/GenBank/DDBJ whole genome shotgun (WGS) entry which is preliminary data.</text>
</comment>
<dbReference type="GO" id="GO:0051213">
    <property type="term" value="F:dioxygenase activity"/>
    <property type="evidence" value="ECO:0007669"/>
    <property type="project" value="UniProtKB-KW"/>
</dbReference>
<keyword evidence="1 4" id="KW-0223">Dioxygenase</keyword>
<dbReference type="Proteomes" id="UP000248863">
    <property type="component" value="Unassembled WGS sequence"/>
</dbReference>
<protein>
    <submittedName>
        <fullName evidence="4">Gentisate 1,2-dioxygenase</fullName>
    </submittedName>
</protein>
<feature type="domain" description="Cupin type-2" evidence="3">
    <location>
        <begin position="116"/>
        <end position="174"/>
    </location>
</feature>